<dbReference type="EMBL" id="JABANM010029331">
    <property type="protein sequence ID" value="KAF4708172.1"/>
    <property type="molecule type" value="Genomic_DNA"/>
</dbReference>
<reference evidence="2 3" key="1">
    <citation type="submission" date="2020-04" db="EMBL/GenBank/DDBJ databases">
        <title>Perkinsus olseni comparative genomics.</title>
        <authorList>
            <person name="Bogema D.R."/>
        </authorList>
    </citation>
    <scope>NUCLEOTIDE SEQUENCE [LARGE SCALE GENOMIC DNA]</scope>
    <source>
        <strain evidence="2">ATCC PRA-205</strain>
    </source>
</reference>
<organism evidence="2 3">
    <name type="scientific">Perkinsus olseni</name>
    <name type="common">Perkinsus atlanticus</name>
    <dbReference type="NCBI Taxonomy" id="32597"/>
    <lineage>
        <taxon>Eukaryota</taxon>
        <taxon>Sar</taxon>
        <taxon>Alveolata</taxon>
        <taxon>Perkinsozoa</taxon>
        <taxon>Perkinsea</taxon>
        <taxon>Perkinsida</taxon>
        <taxon>Perkinsidae</taxon>
        <taxon>Perkinsus</taxon>
    </lineage>
</organism>
<protein>
    <submittedName>
        <fullName evidence="2">Uncharacterized protein</fullName>
    </submittedName>
</protein>
<gene>
    <name evidence="2" type="ORF">FOZ62_006159</name>
</gene>
<proteinExistence type="predicted"/>
<dbReference type="AlphaFoldDB" id="A0A7J6QIZ3"/>
<evidence type="ECO:0000313" key="2">
    <source>
        <dbReference type="EMBL" id="KAF4708172.1"/>
    </source>
</evidence>
<evidence type="ECO:0000256" key="1">
    <source>
        <dbReference type="SAM" id="MobiDB-lite"/>
    </source>
</evidence>
<evidence type="ECO:0000313" key="3">
    <source>
        <dbReference type="Proteomes" id="UP000574390"/>
    </source>
</evidence>
<name>A0A7J6QIZ3_PEROL</name>
<comment type="caution">
    <text evidence="2">The sequence shown here is derived from an EMBL/GenBank/DDBJ whole genome shotgun (WGS) entry which is preliminary data.</text>
</comment>
<sequence length="169" mass="19058">NEAKPVPNGVYHGFIKHGLRATIEFDDNSQVKNVEVRGPQAKRYNELNYTMLGKALMGAFGRAQEFSVYLILEPVDPTKFDGSRQTFSRARMNTIEGWPVESGQLPDLLGLRRTRRFNAARSRIARASKAIRNAVSRFRRRGKDGLNDILVTEDDTEEDDDRSGSGTIE</sequence>
<feature type="non-terminal residue" evidence="2">
    <location>
        <position position="1"/>
    </location>
</feature>
<dbReference type="Proteomes" id="UP000574390">
    <property type="component" value="Unassembled WGS sequence"/>
</dbReference>
<feature type="compositionally biased region" description="Acidic residues" evidence="1">
    <location>
        <begin position="151"/>
        <end position="161"/>
    </location>
</feature>
<accession>A0A7J6QIZ3</accession>
<feature type="region of interest" description="Disordered" evidence="1">
    <location>
        <begin position="149"/>
        <end position="169"/>
    </location>
</feature>